<evidence type="ECO:0000256" key="1">
    <source>
        <dbReference type="ARBA" id="ARBA00001946"/>
    </source>
</evidence>
<dbReference type="GO" id="GO:0016829">
    <property type="term" value="F:lyase activity"/>
    <property type="evidence" value="ECO:0007669"/>
    <property type="project" value="UniProtKB-KW"/>
</dbReference>
<organism evidence="5 6">
    <name type="scientific">Virgibacillus tibetensis</name>
    <dbReference type="NCBI Taxonomy" id="3042313"/>
    <lineage>
        <taxon>Bacteria</taxon>
        <taxon>Bacillati</taxon>
        <taxon>Bacillota</taxon>
        <taxon>Bacilli</taxon>
        <taxon>Bacillales</taxon>
        <taxon>Bacillaceae</taxon>
        <taxon>Virgibacillus</taxon>
    </lineage>
</organism>
<protein>
    <submittedName>
        <fullName evidence="5">CoA ester lyase</fullName>
    </submittedName>
</protein>
<dbReference type="RefSeq" id="WP_327606898.1">
    <property type="nucleotide sequence ID" value="NZ_JARZFX010000002.1"/>
</dbReference>
<reference evidence="5 6" key="1">
    <citation type="journal article" date="2024" name="Int. J. Syst. Evol. Microbiol.">
        <title>Virgibacillus tibetensis sp. nov., isolated from salt lake on the Tibetan Plateau of China.</title>
        <authorList>
            <person name="Phurbu D."/>
            <person name="Liu Z.-X."/>
            <person name="Wang R."/>
            <person name="Zheng Y.-Y."/>
            <person name="Liu H.-C."/>
            <person name="Zhou Y.-G."/>
            <person name="Yu Y.-J."/>
            <person name="Li A.-H."/>
        </authorList>
    </citation>
    <scope>NUCLEOTIDE SEQUENCE [LARGE SCALE GENOMIC DNA]</scope>
    <source>
        <strain evidence="5 6">C22-A2</strain>
    </source>
</reference>
<evidence type="ECO:0000313" key="5">
    <source>
        <dbReference type="EMBL" id="MEC5423343.1"/>
    </source>
</evidence>
<keyword evidence="6" id="KW-1185">Reference proteome</keyword>
<dbReference type="InterPro" id="IPR005000">
    <property type="entry name" value="Aldolase/citrate-lyase_domain"/>
</dbReference>
<feature type="domain" description="HpcH/HpaI aldolase/citrate lyase" evidence="4">
    <location>
        <begin position="13"/>
        <end position="233"/>
    </location>
</feature>
<accession>A0ABU6KDD0</accession>
<dbReference type="InterPro" id="IPR040442">
    <property type="entry name" value="Pyrv_kinase-like_dom_sf"/>
</dbReference>
<dbReference type="PANTHER" id="PTHR32308">
    <property type="entry name" value="LYASE BETA SUBUNIT, PUTATIVE (AFU_ORTHOLOGUE AFUA_4G13030)-RELATED"/>
    <property type="match status" value="1"/>
</dbReference>
<keyword evidence="2" id="KW-0479">Metal-binding</keyword>
<gene>
    <name evidence="5" type="ORF">QGM71_07505</name>
</gene>
<keyword evidence="3" id="KW-0460">Magnesium</keyword>
<dbReference type="PANTHER" id="PTHR32308:SF1">
    <property type="entry name" value="HPCH_HPAI ALDOLASE_CITRATE LYASE DOMAIN-CONTAINING PROTEIN"/>
    <property type="match status" value="1"/>
</dbReference>
<dbReference type="SUPFAM" id="SSF51621">
    <property type="entry name" value="Phosphoenolpyruvate/pyruvate domain"/>
    <property type="match status" value="1"/>
</dbReference>
<dbReference type="InterPro" id="IPR011206">
    <property type="entry name" value="Citrate_lyase_beta/mcl1/mcl2"/>
</dbReference>
<comment type="caution">
    <text evidence="5">The sequence shown here is derived from an EMBL/GenBank/DDBJ whole genome shotgun (WGS) entry which is preliminary data.</text>
</comment>
<evidence type="ECO:0000256" key="3">
    <source>
        <dbReference type="ARBA" id="ARBA00022842"/>
    </source>
</evidence>
<dbReference type="Gene3D" id="3.20.20.60">
    <property type="entry name" value="Phosphoenolpyruvate-binding domains"/>
    <property type="match status" value="1"/>
</dbReference>
<dbReference type="Proteomes" id="UP001335737">
    <property type="component" value="Unassembled WGS sequence"/>
</dbReference>
<proteinExistence type="predicted"/>
<dbReference type="PIRSF" id="PIRSF015582">
    <property type="entry name" value="Cit_lyase_B"/>
    <property type="match status" value="1"/>
</dbReference>
<evidence type="ECO:0000259" key="4">
    <source>
        <dbReference type="Pfam" id="PF03328"/>
    </source>
</evidence>
<evidence type="ECO:0000256" key="2">
    <source>
        <dbReference type="ARBA" id="ARBA00022723"/>
    </source>
</evidence>
<name>A0ABU6KDD0_9BACI</name>
<sequence>MSINFADEVIRRSRLIMPVNKKKFVEKAFLRNADAIVLDLEDSIPDSEKKQARNYISESIHLAAKGGSDVIVRVNNEELLIVGDIEAAVDPKLHSLYIPKVETKKQIIEIDSLISKLEEKKGVPHGQIKIGLIIETVKGYLNLEEFANASERIDSLTLGAEDFSLDSGIEISDETLSALMIPRMKTLFLARAHKKIPLGLLSSIADYNDLESIYRNATLAYKHGFLGASCIHPSNVEILNECFTPTVEEYEYSSRLIVSFEKSLTQGRASMSLDGKMVDYPHYKKAQNIVNRYNKIQEFELKKKSYRKSARGCYHDK</sequence>
<keyword evidence="5" id="KW-0456">Lyase</keyword>
<comment type="cofactor">
    <cofactor evidence="1">
        <name>Mg(2+)</name>
        <dbReference type="ChEBI" id="CHEBI:18420"/>
    </cofactor>
</comment>
<dbReference type="EMBL" id="JARZFX010000002">
    <property type="protein sequence ID" value="MEC5423343.1"/>
    <property type="molecule type" value="Genomic_DNA"/>
</dbReference>
<evidence type="ECO:0000313" key="6">
    <source>
        <dbReference type="Proteomes" id="UP001335737"/>
    </source>
</evidence>
<dbReference type="InterPro" id="IPR015813">
    <property type="entry name" value="Pyrv/PenolPyrv_kinase-like_dom"/>
</dbReference>
<dbReference type="Pfam" id="PF03328">
    <property type="entry name" value="HpcH_HpaI"/>
    <property type="match status" value="1"/>
</dbReference>